<name>A0A286RHD7_9BACT</name>
<evidence type="ECO:0000313" key="2">
    <source>
        <dbReference type="Proteomes" id="UP000215086"/>
    </source>
</evidence>
<gene>
    <name evidence="1" type="ORF">THTE_2766</name>
</gene>
<reference evidence="1 2" key="1">
    <citation type="journal article" name="Front. Microbiol.">
        <title>Sugar Metabolism of the First Thermophilic Planctomycete Thermogutta terrifontis: Comparative Genomic and Transcriptomic Approaches.</title>
        <authorList>
            <person name="Elcheninov A.G."/>
            <person name="Menzel P."/>
            <person name="Gudbergsdottir S.R."/>
            <person name="Slesarev A.I."/>
            <person name="Kadnikov V.V."/>
            <person name="Krogh A."/>
            <person name="Bonch-Osmolovskaya E.A."/>
            <person name="Peng X."/>
            <person name="Kublanov I.V."/>
        </authorList>
    </citation>
    <scope>NUCLEOTIDE SEQUENCE [LARGE SCALE GENOMIC DNA]</scope>
    <source>
        <strain evidence="1 2">R1</strain>
    </source>
</reference>
<organism evidence="1 2">
    <name type="scientific">Thermogutta terrifontis</name>
    <dbReference type="NCBI Taxonomy" id="1331910"/>
    <lineage>
        <taxon>Bacteria</taxon>
        <taxon>Pseudomonadati</taxon>
        <taxon>Planctomycetota</taxon>
        <taxon>Planctomycetia</taxon>
        <taxon>Pirellulales</taxon>
        <taxon>Thermoguttaceae</taxon>
        <taxon>Thermogutta</taxon>
    </lineage>
</organism>
<dbReference type="EMBL" id="CP018477">
    <property type="protein sequence ID" value="ASV75368.1"/>
    <property type="molecule type" value="Genomic_DNA"/>
</dbReference>
<keyword evidence="2" id="KW-1185">Reference proteome</keyword>
<sequence>MLVFWAILLTTATPPVPDPSALVLKICNMPKTRWIVAQLFDRQSVGAIYEGSVGGFGQGTS</sequence>
<dbReference type="KEGG" id="ttf:THTE_2766"/>
<proteinExistence type="predicted"/>
<protein>
    <submittedName>
        <fullName evidence="1">Uncharacterized protein</fullName>
    </submittedName>
</protein>
<dbReference type="AlphaFoldDB" id="A0A286RHD7"/>
<accession>A0A286RHD7</accession>
<evidence type="ECO:0000313" key="1">
    <source>
        <dbReference type="EMBL" id="ASV75368.1"/>
    </source>
</evidence>
<dbReference type="Proteomes" id="UP000215086">
    <property type="component" value="Chromosome"/>
</dbReference>